<dbReference type="Proteomes" id="UP001631969">
    <property type="component" value="Unassembled WGS sequence"/>
</dbReference>
<reference evidence="1" key="1">
    <citation type="submission" date="2024-12" db="EMBL/GenBank/DDBJ databases">
        <authorList>
            <person name="Wu N."/>
        </authorList>
    </citation>
    <scope>NUCLEOTIDE SEQUENCE</scope>
    <source>
        <strain evidence="1">P15</strain>
    </source>
</reference>
<gene>
    <name evidence="1" type="ORF">ACI1P1_25145</name>
</gene>
<sequence>METMVNKRLRLWYDKPASSWEEALPIGNGRLGGMVFGSPFQDKIQLNEDTLWYGGPLEADSPAALEQVGEIRRLLMEGRQREAEHLARMAMMSAPKYMKPYVPLGELLLWFLEPGPQADREYQRELDLETAVSSIRFRSGGHLHCREYFASAAGQVMVVRLTDESPQGMTFSANLMRRPYDGGSAAAGVDTILMTGDGGKDGISFACAVKAVPEGGRARVVADCISIEKARAVTLYIAAESTFCSADPAEVCLARVAEAADKGYTRVREEHVAEYREKFGRVTLRLEDSSLAVKGAAPQGETEERPEQLPTGRRLALAASGVEDNGLDELFFQYGRYLLISCSRPGSQAANLQGIWNDSFTPPWESKYTINVNTQMNYWPAETCGLADCHEPLFRLIERMLPAGRKTAETVYGCRGFVAHHNTNLWGDTMVEGIRVTCSIWPMGAAWLCLHLWEHYRFGLDLVFLAERAYPIMKEAAEFLLDYMVEDQEGRLVTGPSVSPENSFLLEDGVKGTLCMGPSMDLQIVRTLYVACMEAEKALQMEVGLTPRLEEALARIPGPKIGRRGQIMEWLEDYEEAEPGHRHISQLFGLYPGELLDKRQTPELVEAARKTIEGRLAAGGGHTGWSRAWIIGFQARMGDGGEAYRHFRKLLGTSTYPNLLDCHPPFQIDGNFGGTAAVAEMLLQSHSGVLELLPALPTAWQGGRITGLRARGAYTVDMEWRQARLQQAVIRAGCAGECRVVSVQSLRVLDQGGSPIASRYEGDMLCFAAEAGGVYTLVAAEMGAAPQTAFNRKEAEA</sequence>
<accession>A0ACC7P7L1</accession>
<evidence type="ECO:0000313" key="1">
    <source>
        <dbReference type="EMBL" id="MFM9331589.1"/>
    </source>
</evidence>
<keyword evidence="1" id="KW-0378">Hydrolase</keyword>
<name>A0ACC7P7L1_9BACL</name>
<comment type="caution">
    <text evidence="1">The sequence shown here is derived from an EMBL/GenBank/DDBJ whole genome shotgun (WGS) entry which is preliminary data.</text>
</comment>
<dbReference type="EMBL" id="JBJURJ010000020">
    <property type="protein sequence ID" value="MFM9331589.1"/>
    <property type="molecule type" value="Genomic_DNA"/>
</dbReference>
<protein>
    <submittedName>
        <fullName evidence="1">Glycosyl hydrolase family 95 catalytic domain-containing protein</fullName>
    </submittedName>
</protein>
<evidence type="ECO:0000313" key="2">
    <source>
        <dbReference type="Proteomes" id="UP001631969"/>
    </source>
</evidence>
<organism evidence="1 2">
    <name type="scientific">Paenibacillus mesotrionivorans</name>
    <dbReference type="NCBI Taxonomy" id="3160968"/>
    <lineage>
        <taxon>Bacteria</taxon>
        <taxon>Bacillati</taxon>
        <taxon>Bacillota</taxon>
        <taxon>Bacilli</taxon>
        <taxon>Bacillales</taxon>
        <taxon>Paenibacillaceae</taxon>
        <taxon>Paenibacillus</taxon>
    </lineage>
</organism>
<keyword evidence="2" id="KW-1185">Reference proteome</keyword>
<proteinExistence type="predicted"/>